<dbReference type="EMBL" id="JAMYWD010000012">
    <property type="protein sequence ID" value="KAJ4951326.1"/>
    <property type="molecule type" value="Genomic_DNA"/>
</dbReference>
<evidence type="ECO:0000256" key="1">
    <source>
        <dbReference type="ARBA" id="ARBA00023186"/>
    </source>
</evidence>
<keyword evidence="1" id="KW-0143">Chaperone</keyword>
<accession>A0A9Q0GQM8</accession>
<evidence type="ECO:0000256" key="2">
    <source>
        <dbReference type="SAM" id="MobiDB-lite"/>
    </source>
</evidence>
<gene>
    <name evidence="3" type="ORF">NE237_028158</name>
</gene>
<dbReference type="PANTHER" id="PTHR33322:SF3">
    <property type="entry name" value="BAG FAMILY MOLECULAR CHAPERONE REGULATOR 7"/>
    <property type="match status" value="1"/>
</dbReference>
<proteinExistence type="predicted"/>
<dbReference type="GO" id="GO:0009506">
    <property type="term" value="C:plasmodesma"/>
    <property type="evidence" value="ECO:0007669"/>
    <property type="project" value="TreeGrafter"/>
</dbReference>
<evidence type="ECO:0000313" key="4">
    <source>
        <dbReference type="Proteomes" id="UP001141806"/>
    </source>
</evidence>
<dbReference type="InterPro" id="IPR040400">
    <property type="entry name" value="BAG5/6/7/8"/>
</dbReference>
<dbReference type="Proteomes" id="UP001141806">
    <property type="component" value="Unassembled WGS sequence"/>
</dbReference>
<dbReference type="GO" id="GO:0006457">
    <property type="term" value="P:protein folding"/>
    <property type="evidence" value="ECO:0007669"/>
    <property type="project" value="TreeGrafter"/>
</dbReference>
<reference evidence="3" key="1">
    <citation type="journal article" date="2023" name="Plant J.">
        <title>The genome of the king protea, Protea cynaroides.</title>
        <authorList>
            <person name="Chang J."/>
            <person name="Duong T.A."/>
            <person name="Schoeman C."/>
            <person name="Ma X."/>
            <person name="Roodt D."/>
            <person name="Barker N."/>
            <person name="Li Z."/>
            <person name="Van de Peer Y."/>
            <person name="Mizrachi E."/>
        </authorList>
    </citation>
    <scope>NUCLEOTIDE SEQUENCE</scope>
    <source>
        <tissue evidence="3">Young leaves</tissue>
    </source>
</reference>
<feature type="region of interest" description="Disordered" evidence="2">
    <location>
        <begin position="17"/>
        <end position="38"/>
    </location>
</feature>
<organism evidence="3 4">
    <name type="scientific">Protea cynaroides</name>
    <dbReference type="NCBI Taxonomy" id="273540"/>
    <lineage>
        <taxon>Eukaryota</taxon>
        <taxon>Viridiplantae</taxon>
        <taxon>Streptophyta</taxon>
        <taxon>Embryophyta</taxon>
        <taxon>Tracheophyta</taxon>
        <taxon>Spermatophyta</taxon>
        <taxon>Magnoliopsida</taxon>
        <taxon>Proteales</taxon>
        <taxon>Proteaceae</taxon>
        <taxon>Protea</taxon>
    </lineage>
</organism>
<keyword evidence="4" id="KW-1185">Reference proteome</keyword>
<evidence type="ECO:0000313" key="3">
    <source>
        <dbReference type="EMBL" id="KAJ4951326.1"/>
    </source>
</evidence>
<dbReference type="AlphaFoldDB" id="A0A9Q0GQM8"/>
<dbReference type="PANTHER" id="PTHR33322">
    <property type="entry name" value="BAG DOMAIN CONTAINING PROTEIN, EXPRESSED"/>
    <property type="match status" value="1"/>
</dbReference>
<protein>
    <submittedName>
        <fullName evidence="3">Uncharacterized protein</fullName>
    </submittedName>
</protein>
<comment type="caution">
    <text evidence="3">The sequence shown here is derived from an EMBL/GenBank/DDBJ whole genome shotgun (WGS) entry which is preliminary data.</text>
</comment>
<name>A0A9Q0GQM8_9MAGN</name>
<sequence length="162" mass="18708">MQSRPQVFLDGRDQRCREGRASTAPASECGDTDSNSEKRFPTLRIPKVWWRSKNRLIKGPSFSGSYSYRRRIACDAEERQRFSKKIIVLILTIDAIELSNLRTTLFLHYFGDLSSNWGFVIATLCRCLGADLMVRAARRSMLDELEAMLDVVQWWIPSLRES</sequence>